<accession>A0A1X6ZGW3</accession>
<dbReference type="InterPro" id="IPR050557">
    <property type="entry name" value="RTX_toxin/Mannuronan_C5-epim"/>
</dbReference>
<dbReference type="Proteomes" id="UP000194012">
    <property type="component" value="Unassembled WGS sequence"/>
</dbReference>
<dbReference type="PRINTS" id="PR00313">
    <property type="entry name" value="CABNDNGRPT"/>
</dbReference>
<evidence type="ECO:0000256" key="1">
    <source>
        <dbReference type="ARBA" id="ARBA00004613"/>
    </source>
</evidence>
<organism evidence="4 5">
    <name type="scientific">Roseovarius gaetbuli</name>
    <dbReference type="NCBI Taxonomy" id="1356575"/>
    <lineage>
        <taxon>Bacteria</taxon>
        <taxon>Pseudomonadati</taxon>
        <taxon>Pseudomonadota</taxon>
        <taxon>Alphaproteobacteria</taxon>
        <taxon>Rhodobacterales</taxon>
        <taxon>Roseobacteraceae</taxon>
        <taxon>Roseovarius</taxon>
    </lineage>
</organism>
<reference evidence="5" key="1">
    <citation type="submission" date="2017-03" db="EMBL/GenBank/DDBJ databases">
        <authorList>
            <person name="Rodrigo-Torres L."/>
            <person name="Arahal R.D."/>
            <person name="Lucena T."/>
        </authorList>
    </citation>
    <scope>NUCLEOTIDE SEQUENCE [LARGE SCALE GENOMIC DNA]</scope>
    <source>
        <strain evidence="5">CECT 8370</strain>
    </source>
</reference>
<proteinExistence type="predicted"/>
<dbReference type="EMBL" id="FWFJ01000020">
    <property type="protein sequence ID" value="SLN50639.1"/>
    <property type="molecule type" value="Genomic_DNA"/>
</dbReference>
<comment type="subcellular location">
    <subcellularLocation>
        <location evidence="1">Secreted</location>
    </subcellularLocation>
</comment>
<dbReference type="Pfam" id="PF13403">
    <property type="entry name" value="Hint_2"/>
    <property type="match status" value="1"/>
</dbReference>
<name>A0A1X6ZGW3_9RHOB</name>
<dbReference type="Gene3D" id="2.150.10.10">
    <property type="entry name" value="Serralysin-like metalloprotease, C-terminal"/>
    <property type="match status" value="1"/>
</dbReference>
<evidence type="ECO:0000259" key="3">
    <source>
        <dbReference type="Pfam" id="PF13403"/>
    </source>
</evidence>
<dbReference type="PANTHER" id="PTHR38340">
    <property type="entry name" value="S-LAYER PROTEIN"/>
    <property type="match status" value="1"/>
</dbReference>
<dbReference type="Pfam" id="PF00353">
    <property type="entry name" value="HemolysinCabind"/>
    <property type="match status" value="2"/>
</dbReference>
<dbReference type="Gene3D" id="2.60.40.780">
    <property type="entry name" value="von Hippel-Lindau disease tumour suppressor, beta domain"/>
    <property type="match status" value="1"/>
</dbReference>
<dbReference type="InterPro" id="IPR011049">
    <property type="entry name" value="Serralysin-like_metalloprot_C"/>
</dbReference>
<dbReference type="SUPFAM" id="SSF51120">
    <property type="entry name" value="beta-Roll"/>
    <property type="match status" value="1"/>
</dbReference>
<dbReference type="InterPro" id="IPR037140">
    <property type="entry name" value="VHL_beta_dom_sf"/>
</dbReference>
<sequence>MTNGADGPIELWWVDGGGTLIYYATINAGDTYVQPTFEGHNWFLRDEQGYYLEVIKGAPNQTVVYGGEGLSDTITGGDGDDTLFGMYGDDSLVGGGGNDSLLGGYGNDTLEGGLDDDLLTGGDGNDVFIYAPGDGNDTITDFNTGNTGTLDDADGANNDFIDLSGFYDNLSELYADQADDGILNQSNATDTKGRTVDYADNDNFGTGSLTFSGASADNSSFTAENTAVVCFTAGTMILTPGGEVAVELLRPGDAAVTRDNGVFPSF</sequence>
<dbReference type="PROSITE" id="PS00330">
    <property type="entry name" value="HEMOLYSIN_CALCIUM"/>
    <property type="match status" value="2"/>
</dbReference>
<dbReference type="GO" id="GO:0005576">
    <property type="term" value="C:extracellular region"/>
    <property type="evidence" value="ECO:0007669"/>
    <property type="project" value="UniProtKB-SubCell"/>
</dbReference>
<dbReference type="InterPro" id="IPR028992">
    <property type="entry name" value="Hedgehog/Intein_dom"/>
</dbReference>
<dbReference type="RefSeq" id="WP_170925224.1">
    <property type="nucleotide sequence ID" value="NZ_FWFJ01000020.1"/>
</dbReference>
<gene>
    <name evidence="4" type="primary">lktA_1</name>
    <name evidence="4" type="ORF">ROG8370_02244</name>
</gene>
<keyword evidence="2" id="KW-0964">Secreted</keyword>
<dbReference type="AlphaFoldDB" id="A0A1X6ZGW3"/>
<dbReference type="PANTHER" id="PTHR38340:SF1">
    <property type="entry name" value="S-LAYER PROTEIN"/>
    <property type="match status" value="1"/>
</dbReference>
<dbReference type="SUPFAM" id="SSF49468">
    <property type="entry name" value="VHL"/>
    <property type="match status" value="1"/>
</dbReference>
<evidence type="ECO:0000256" key="2">
    <source>
        <dbReference type="ARBA" id="ARBA00022525"/>
    </source>
</evidence>
<dbReference type="InterPro" id="IPR018511">
    <property type="entry name" value="Hemolysin-typ_Ca-bd_CS"/>
</dbReference>
<dbReference type="InterPro" id="IPR001343">
    <property type="entry name" value="Hemolysn_Ca-bd"/>
</dbReference>
<dbReference type="InterPro" id="IPR036208">
    <property type="entry name" value="VHL_sf"/>
</dbReference>
<keyword evidence="5" id="KW-1185">Reference proteome</keyword>
<dbReference type="GO" id="GO:0005509">
    <property type="term" value="F:calcium ion binding"/>
    <property type="evidence" value="ECO:0007669"/>
    <property type="project" value="InterPro"/>
</dbReference>
<evidence type="ECO:0000313" key="5">
    <source>
        <dbReference type="Proteomes" id="UP000194012"/>
    </source>
</evidence>
<evidence type="ECO:0000313" key="4">
    <source>
        <dbReference type="EMBL" id="SLN50639.1"/>
    </source>
</evidence>
<feature type="domain" description="Hedgehog/Intein (Hint)" evidence="3">
    <location>
        <begin position="229"/>
        <end position="262"/>
    </location>
</feature>
<protein>
    <submittedName>
        <fullName evidence="4">Leukotoxin</fullName>
    </submittedName>
</protein>